<dbReference type="Proteomes" id="UP000516696">
    <property type="component" value="Chromosome"/>
</dbReference>
<evidence type="ECO:0000313" key="9">
    <source>
        <dbReference type="Proteomes" id="UP001183682"/>
    </source>
</evidence>
<reference evidence="4 6" key="1">
    <citation type="submission" date="2019-04" db="EMBL/GenBank/DDBJ databases">
        <title>Step-wise assembly of the neonatal virome modulated by breast feeding.</title>
        <authorList>
            <person name="Liang G."/>
            <person name="Bushman F."/>
        </authorList>
    </citation>
    <scope>NUCLEOTIDE SEQUENCE [LARGE SCALE GENOMIC DNA]</scope>
    <source>
        <strain evidence="4 6">E3404</strain>
    </source>
</reference>
<reference evidence="3" key="4">
    <citation type="submission" date="2023-03" db="EMBL/GenBank/DDBJ databases">
        <authorList>
            <person name="Shen W."/>
            <person name="Cai J."/>
        </authorList>
    </citation>
    <scope>NUCLEOTIDE SEQUENCE</scope>
    <source>
        <strain evidence="3">K69-2</strain>
    </source>
</reference>
<evidence type="ECO:0000313" key="2">
    <source>
        <dbReference type="EMBL" id="MBA0971797.1"/>
    </source>
</evidence>
<organism evidence="3 9">
    <name type="scientific">Enterococcus gallinarum</name>
    <dbReference type="NCBI Taxonomy" id="1353"/>
    <lineage>
        <taxon>Bacteria</taxon>
        <taxon>Bacillati</taxon>
        <taxon>Bacillota</taxon>
        <taxon>Bacilli</taxon>
        <taxon>Lactobacillales</taxon>
        <taxon>Enterococcaceae</taxon>
        <taxon>Enterococcus</taxon>
    </lineage>
</organism>
<dbReference type="InterPro" id="IPR036928">
    <property type="entry name" value="AS_sf"/>
</dbReference>
<dbReference type="EMBL" id="CP050485">
    <property type="protein sequence ID" value="QOG26209.1"/>
    <property type="molecule type" value="Genomic_DNA"/>
</dbReference>
<dbReference type="EMBL" id="JARPZN010000006">
    <property type="protein sequence ID" value="MDT2690540.1"/>
    <property type="molecule type" value="Genomic_DNA"/>
</dbReference>
<sequence length="345" mass="38187">MHERVQKYALKTSLGMLNPSGSVVTVYPNAIKQINTLNDYYLGVKQVSFMLTDFLTFLSSNGFHQHTLDKASFSGRGIDLDLKNPITGRFMSGSSSGTALNVFLGINDVGLGTDGGGSVLAPASALNLVGFIHPDLGNQFVDLSVNRKTSTDNISFTPSLGFISKKLSLIEQLCHLCLPQMFKQTPKRRVVVDNRIDVKMRQELSNISTIECMYKTFEDATTFSRETLIQQLQAMLIDFDVIVVKEGPIDLFGIGDTVFGHFDERTMGIQQQAGKGYIRVVNMCQAVGLVVPSSELATSYLLICKKENNLEPLFTLAKALLCKMDPLIETYFADSQKYFEHGYQS</sequence>
<protein>
    <submittedName>
        <fullName evidence="3">Amidase family protein</fullName>
    </submittedName>
</protein>
<dbReference type="SUPFAM" id="SSF75304">
    <property type="entry name" value="Amidase signature (AS) enzymes"/>
    <property type="match status" value="1"/>
</dbReference>
<dbReference type="Proteomes" id="UP000439965">
    <property type="component" value="Unassembled WGS sequence"/>
</dbReference>
<reference evidence="2 8" key="3">
    <citation type="submission" date="2020-06" db="EMBL/GenBank/DDBJ databases">
        <title>Crossreactivity between MHC class I-restricted antigens from cancer cells and an enterococcal bacteriophage.</title>
        <authorList>
            <person name="Fluckiger A."/>
            <person name="Daillere R."/>
            <person name="Sassi M."/>
            <person name="Cattoir V."/>
            <person name="Kroemer G."/>
            <person name="Zitvogel L."/>
        </authorList>
    </citation>
    <scope>NUCLEOTIDE SEQUENCE [LARGE SCALE GENOMIC DNA]</scope>
    <source>
        <strain evidence="2 8">EG4</strain>
    </source>
</reference>
<evidence type="ECO:0000313" key="5">
    <source>
        <dbReference type="EMBL" id="QOG26209.1"/>
    </source>
</evidence>
<name>A0A366U4V4_ENTGA</name>
<dbReference type="Gene3D" id="3.90.1300.10">
    <property type="entry name" value="Amidase signature (AS) domain"/>
    <property type="match status" value="1"/>
</dbReference>
<evidence type="ECO:0000313" key="7">
    <source>
        <dbReference type="Proteomes" id="UP000516696"/>
    </source>
</evidence>
<evidence type="ECO:0000313" key="8">
    <source>
        <dbReference type="Proteomes" id="UP000571857"/>
    </source>
</evidence>
<evidence type="ECO:0000259" key="1">
    <source>
        <dbReference type="Pfam" id="PF01425"/>
    </source>
</evidence>
<dbReference type="Proteomes" id="UP001183682">
    <property type="component" value="Unassembled WGS sequence"/>
</dbReference>
<gene>
    <name evidence="5" type="ORF">EGM181_02470</name>
    <name evidence="4" type="ORF">GTI89_07110</name>
    <name evidence="2" type="ORF">HWH42_04180</name>
    <name evidence="3" type="ORF">P7E30_10040</name>
</gene>
<evidence type="ECO:0000313" key="6">
    <source>
        <dbReference type="Proteomes" id="UP000439965"/>
    </source>
</evidence>
<dbReference type="RefSeq" id="WP_003128699.1">
    <property type="nucleotide sequence ID" value="NZ_CAAKOE010000023.1"/>
</dbReference>
<evidence type="ECO:0000313" key="4">
    <source>
        <dbReference type="EMBL" id="MXS25822.1"/>
    </source>
</evidence>
<proteinExistence type="predicted"/>
<dbReference type="InterPro" id="IPR023631">
    <property type="entry name" value="Amidase_dom"/>
</dbReference>
<dbReference type="EMBL" id="WVTI01000004">
    <property type="protein sequence ID" value="MXS25822.1"/>
    <property type="molecule type" value="Genomic_DNA"/>
</dbReference>
<dbReference type="Pfam" id="PF01425">
    <property type="entry name" value="Amidase"/>
    <property type="match status" value="1"/>
</dbReference>
<evidence type="ECO:0000313" key="3">
    <source>
        <dbReference type="EMBL" id="MDT2690540.1"/>
    </source>
</evidence>
<dbReference type="Proteomes" id="UP000571857">
    <property type="component" value="Unassembled WGS sequence"/>
</dbReference>
<reference evidence="5 7" key="2">
    <citation type="submission" date="2020-03" db="EMBL/GenBank/DDBJ databases">
        <title>Characterization of ganglioside-mimicking enterococci.</title>
        <authorList>
            <person name="Patry R.T."/>
            <person name="Nothaft H."/>
            <person name="Bridger R."/>
            <person name="Shajahan A."/>
            <person name="Huynh S."/>
            <person name="Sanchez S."/>
            <person name="Azadi P."/>
            <person name="Cooper K."/>
            <person name="Miller W.G."/>
            <person name="Parker C.T."/>
            <person name="Wells L."/>
            <person name="Szymanski C.M."/>
        </authorList>
    </citation>
    <scope>NUCLEOTIDE SEQUENCE [LARGE SCALE GENOMIC DNA]</scope>
    <source>
        <strain evidence="5 7">EGM181</strain>
    </source>
</reference>
<dbReference type="AlphaFoldDB" id="A0A366U4V4"/>
<dbReference type="EMBL" id="JABXJK010000013">
    <property type="protein sequence ID" value="MBA0971797.1"/>
    <property type="molecule type" value="Genomic_DNA"/>
</dbReference>
<feature type="domain" description="Amidase" evidence="1">
    <location>
        <begin position="88"/>
        <end position="131"/>
    </location>
</feature>
<accession>A0A366U4V4</accession>